<dbReference type="AlphaFoldDB" id="A0A1F5PHD8"/>
<keyword evidence="1" id="KW-1133">Transmembrane helix</keyword>
<accession>A0A1F5PHD8</accession>
<evidence type="ECO:0000256" key="1">
    <source>
        <dbReference type="SAM" id="Phobius"/>
    </source>
</evidence>
<dbReference type="Proteomes" id="UP000178377">
    <property type="component" value="Unassembled WGS sequence"/>
</dbReference>
<dbReference type="InterPro" id="IPR012902">
    <property type="entry name" value="N_methyl_site"/>
</dbReference>
<feature type="transmembrane region" description="Helical" evidence="1">
    <location>
        <begin position="20"/>
        <end position="41"/>
    </location>
</feature>
<keyword evidence="1" id="KW-0472">Membrane</keyword>
<dbReference type="EMBL" id="MFEO01000023">
    <property type="protein sequence ID" value="OGE89331.1"/>
    <property type="molecule type" value="Genomic_DNA"/>
</dbReference>
<dbReference type="STRING" id="1817828.A2722_02980"/>
<proteinExistence type="predicted"/>
<keyword evidence="1" id="KW-0812">Transmembrane</keyword>
<protein>
    <recommendedName>
        <fullName evidence="4">Prepilin-type N-terminal cleavage/methylation domain-containing protein</fullName>
    </recommendedName>
</protein>
<reference evidence="2 3" key="1">
    <citation type="journal article" date="2016" name="Nat. Commun.">
        <title>Thousands of microbial genomes shed light on interconnected biogeochemical processes in an aquifer system.</title>
        <authorList>
            <person name="Anantharaman K."/>
            <person name="Brown C.T."/>
            <person name="Hug L.A."/>
            <person name="Sharon I."/>
            <person name="Castelle C.J."/>
            <person name="Probst A.J."/>
            <person name="Thomas B.C."/>
            <person name="Singh A."/>
            <person name="Wilkins M.J."/>
            <person name="Karaoz U."/>
            <person name="Brodie E.L."/>
            <person name="Williams K.H."/>
            <person name="Hubbard S.S."/>
            <person name="Banfield J.F."/>
        </authorList>
    </citation>
    <scope>NUCLEOTIDE SEQUENCE [LARGE SCALE GENOMIC DNA]</scope>
</reference>
<sequence length="134" mass="14753">MTKHTNIHSRPQAGFSTVEALFALLLIGITLVIYTSSLNLIRLISATKGQQLAYHIAVHKMEDLRNIDFSSLPTSGNFSDPQMARLTSASGTITVTDIDSDLRQVQVQVSWVDRGTNKTINLTTLFYQNGISSL</sequence>
<organism evidence="2 3">
    <name type="scientific">Candidatus Doudnabacteria bacterium RIFCSPHIGHO2_01_FULL_50_11</name>
    <dbReference type="NCBI Taxonomy" id="1817828"/>
    <lineage>
        <taxon>Bacteria</taxon>
        <taxon>Candidatus Doudnaibacteriota</taxon>
    </lineage>
</organism>
<evidence type="ECO:0000313" key="3">
    <source>
        <dbReference type="Proteomes" id="UP000178377"/>
    </source>
</evidence>
<name>A0A1F5PHD8_9BACT</name>
<evidence type="ECO:0000313" key="2">
    <source>
        <dbReference type="EMBL" id="OGE89331.1"/>
    </source>
</evidence>
<evidence type="ECO:0008006" key="4">
    <source>
        <dbReference type="Google" id="ProtNLM"/>
    </source>
</evidence>
<comment type="caution">
    <text evidence="2">The sequence shown here is derived from an EMBL/GenBank/DDBJ whole genome shotgun (WGS) entry which is preliminary data.</text>
</comment>
<dbReference type="PROSITE" id="PS00409">
    <property type="entry name" value="PROKAR_NTER_METHYL"/>
    <property type="match status" value="1"/>
</dbReference>
<gene>
    <name evidence="2" type="ORF">A2722_02980</name>
</gene>